<dbReference type="PANTHER" id="PTHR37422:SF13">
    <property type="entry name" value="LIPOPOLYSACCHARIDE BIOSYNTHESIS PROTEIN PA4999-RELATED"/>
    <property type="match status" value="1"/>
</dbReference>
<dbReference type="InterPro" id="IPR007016">
    <property type="entry name" value="O-antigen_ligase-rel_domated"/>
</dbReference>
<dbReference type="Proteomes" id="UP000178086">
    <property type="component" value="Unassembled WGS sequence"/>
</dbReference>
<feature type="transmembrane region" description="Helical" evidence="6">
    <location>
        <begin position="444"/>
        <end position="464"/>
    </location>
</feature>
<feature type="domain" description="O-antigen ligase-related" evidence="7">
    <location>
        <begin position="204"/>
        <end position="362"/>
    </location>
</feature>
<dbReference type="InterPro" id="IPR051533">
    <property type="entry name" value="WaaL-like"/>
</dbReference>
<evidence type="ECO:0000259" key="7">
    <source>
        <dbReference type="Pfam" id="PF04932"/>
    </source>
</evidence>
<feature type="transmembrane region" description="Helical" evidence="6">
    <location>
        <begin position="100"/>
        <end position="117"/>
    </location>
</feature>
<feature type="transmembrane region" description="Helical" evidence="6">
    <location>
        <begin position="404"/>
        <end position="424"/>
    </location>
</feature>
<proteinExistence type="predicted"/>
<evidence type="ECO:0000256" key="6">
    <source>
        <dbReference type="SAM" id="Phobius"/>
    </source>
</evidence>
<evidence type="ECO:0000256" key="1">
    <source>
        <dbReference type="ARBA" id="ARBA00004141"/>
    </source>
</evidence>
<protein>
    <recommendedName>
        <fullName evidence="7">O-antigen ligase-related domain-containing protein</fullName>
    </recommendedName>
</protein>
<feature type="transmembrane region" description="Helical" evidence="6">
    <location>
        <begin position="68"/>
        <end position="88"/>
    </location>
</feature>
<feature type="transmembrane region" description="Helical" evidence="6">
    <location>
        <begin position="242"/>
        <end position="263"/>
    </location>
</feature>
<dbReference type="SUPFAM" id="SSF48452">
    <property type="entry name" value="TPR-like"/>
    <property type="match status" value="1"/>
</dbReference>
<feature type="transmembrane region" description="Helical" evidence="6">
    <location>
        <begin position="5"/>
        <end position="23"/>
    </location>
</feature>
<feature type="transmembrane region" description="Helical" evidence="6">
    <location>
        <begin position="170"/>
        <end position="188"/>
    </location>
</feature>
<dbReference type="PANTHER" id="PTHR37422">
    <property type="entry name" value="TEICHURONIC ACID BIOSYNTHESIS PROTEIN TUAE"/>
    <property type="match status" value="1"/>
</dbReference>
<feature type="transmembrane region" description="Helical" evidence="6">
    <location>
        <begin position="129"/>
        <end position="150"/>
    </location>
</feature>
<evidence type="ECO:0000256" key="4">
    <source>
        <dbReference type="ARBA" id="ARBA00023136"/>
    </source>
</evidence>
<sequence length="665" mass="72714">MFDDVIRWSIVSAAAFLPLMMSPVNYDAFDLPKAIFLYLLVLIMVSSYIGRSLFAGEIAIKKTALNKPLLAFAIMMTTAVVVSPVPLVSLVGEYARYENLPTLLSYTIIAFMASQFLDTKEWINKLISASFIAFGIITLYGIAQSLGLDILPESMRLFEGRSRSTMGNPVFFGGYVAMMTPLLLHYLLRDERLPFISKPLITLLLMMGFAGAIFSQTRGAWLAMAIGAIVVVVFHRERLLKAAGNVAAILIVGFALTLVLISISGQQQAAKQFNEITERVVSAADISQGTAASRIEIWKSSVEMIAVRPLAGYGPDQMYLWSPAFKTLKKAQIEKNTIPDRTHNEFLQVAVNSGFPGLLVFLWIISAIVLMSARSFKSNSDLKGPAIGITAALVGYIAQGLFGVAVIGLTAPAFVMGGIVAAIAAGKDPQRHIIPFKIKRDIEVFTLVAVLASVVAIFAFRPLIADANYLNGVTKAGSGLREQAIAALSQAVSLNPYQAQYRRDLAVALVEKGQLNEDSRLVVSGISVLEEGLRKNPHDIDLILATATAYRVYAALTNDMTIVSQAENYYSLAIRKNPLSTNPRRGMLGLLMPLEKYDEAIEQAVIILQIDPNDADVKLRLAQAYEKTGRAGKARRLYKELLAIYPDRSDLKESLELYERAKAAE</sequence>
<keyword evidence="3 6" id="KW-1133">Transmembrane helix</keyword>
<reference evidence="8 9" key="1">
    <citation type="journal article" date="2016" name="Nat. Commun.">
        <title>Thousands of microbial genomes shed light on interconnected biogeochemical processes in an aquifer system.</title>
        <authorList>
            <person name="Anantharaman K."/>
            <person name="Brown C.T."/>
            <person name="Hug L.A."/>
            <person name="Sharon I."/>
            <person name="Castelle C.J."/>
            <person name="Probst A.J."/>
            <person name="Thomas B.C."/>
            <person name="Singh A."/>
            <person name="Wilkins M.J."/>
            <person name="Karaoz U."/>
            <person name="Brodie E.L."/>
            <person name="Williams K.H."/>
            <person name="Hubbard S.S."/>
            <person name="Banfield J.F."/>
        </authorList>
    </citation>
    <scope>NUCLEOTIDE SEQUENCE [LARGE SCALE GENOMIC DNA]</scope>
</reference>
<evidence type="ECO:0000256" key="2">
    <source>
        <dbReference type="ARBA" id="ARBA00022692"/>
    </source>
</evidence>
<feature type="transmembrane region" description="Helical" evidence="6">
    <location>
        <begin position="349"/>
        <end position="370"/>
    </location>
</feature>
<evidence type="ECO:0000313" key="8">
    <source>
        <dbReference type="EMBL" id="OFW35061.1"/>
    </source>
</evidence>
<evidence type="ECO:0000256" key="5">
    <source>
        <dbReference type="PROSITE-ProRule" id="PRU00339"/>
    </source>
</evidence>
<dbReference type="GO" id="GO:0016020">
    <property type="term" value="C:membrane"/>
    <property type="evidence" value="ECO:0007669"/>
    <property type="project" value="UniProtKB-SubCell"/>
</dbReference>
<organism evidence="8 9">
    <name type="scientific">Candidatus Aquicultor primus</name>
    <dbReference type="NCBI Taxonomy" id="1797195"/>
    <lineage>
        <taxon>Bacteria</taxon>
        <taxon>Bacillati</taxon>
        <taxon>Actinomycetota</taxon>
        <taxon>Candidatus Aquicultoria</taxon>
        <taxon>Candidatus Aquicultorales</taxon>
        <taxon>Candidatus Aquicultoraceae</taxon>
        <taxon>Candidatus Aquicultor</taxon>
    </lineage>
</organism>
<dbReference type="Pfam" id="PF14559">
    <property type="entry name" value="TPR_19"/>
    <property type="match status" value="1"/>
</dbReference>
<dbReference type="Pfam" id="PF04932">
    <property type="entry name" value="Wzy_C"/>
    <property type="match status" value="1"/>
</dbReference>
<evidence type="ECO:0000313" key="9">
    <source>
        <dbReference type="Proteomes" id="UP000178086"/>
    </source>
</evidence>
<dbReference type="SMART" id="SM00028">
    <property type="entry name" value="TPR"/>
    <property type="match status" value="2"/>
</dbReference>
<dbReference type="AlphaFoldDB" id="A0A1F2UQ24"/>
<keyword evidence="5" id="KW-0802">TPR repeat</keyword>
<dbReference type="EMBL" id="MELI01000024">
    <property type="protein sequence ID" value="OFW35061.1"/>
    <property type="molecule type" value="Genomic_DNA"/>
</dbReference>
<comment type="subcellular location">
    <subcellularLocation>
        <location evidence="1">Membrane</location>
        <topology evidence="1">Multi-pass membrane protein</topology>
    </subcellularLocation>
</comment>
<comment type="caution">
    <text evidence="8">The sequence shown here is derived from an EMBL/GenBank/DDBJ whole genome shotgun (WGS) entry which is preliminary data.</text>
</comment>
<feature type="repeat" description="TPR" evidence="5">
    <location>
        <begin position="615"/>
        <end position="648"/>
    </location>
</feature>
<accession>A0A1F2UQ24</accession>
<name>A0A1F2UQ24_9ACTN</name>
<feature type="transmembrane region" description="Helical" evidence="6">
    <location>
        <begin position="35"/>
        <end position="56"/>
    </location>
</feature>
<dbReference type="InterPro" id="IPR019734">
    <property type="entry name" value="TPR_rpt"/>
</dbReference>
<feature type="transmembrane region" description="Helical" evidence="6">
    <location>
        <begin position="195"/>
        <end position="213"/>
    </location>
</feature>
<keyword evidence="2 6" id="KW-0812">Transmembrane</keyword>
<keyword evidence="4 6" id="KW-0472">Membrane</keyword>
<dbReference type="InterPro" id="IPR011990">
    <property type="entry name" value="TPR-like_helical_dom_sf"/>
</dbReference>
<evidence type="ECO:0000256" key="3">
    <source>
        <dbReference type="ARBA" id="ARBA00022989"/>
    </source>
</evidence>
<dbReference type="PROSITE" id="PS50005">
    <property type="entry name" value="TPR"/>
    <property type="match status" value="1"/>
</dbReference>
<gene>
    <name evidence="8" type="ORF">A2074_07360</name>
</gene>
<dbReference type="Gene3D" id="1.25.40.10">
    <property type="entry name" value="Tetratricopeptide repeat domain"/>
    <property type="match status" value="2"/>
</dbReference>